<dbReference type="InterPro" id="IPR005828">
    <property type="entry name" value="MFS_sugar_transport-like"/>
</dbReference>
<dbReference type="EMBL" id="CADEBD010000306">
    <property type="protein sequence ID" value="CAB3238344.1"/>
    <property type="molecule type" value="Genomic_DNA"/>
</dbReference>
<name>A0A8S0ZUD6_ARCPL</name>
<protein>
    <recommendedName>
        <fullName evidence="9">Major facilitator superfamily (MFS) profile domain-containing protein</fullName>
    </recommendedName>
</protein>
<evidence type="ECO:0000313" key="13">
    <source>
        <dbReference type="Proteomes" id="UP000494256"/>
    </source>
</evidence>
<feature type="transmembrane region" description="Helical" evidence="8">
    <location>
        <begin position="313"/>
        <end position="335"/>
    </location>
</feature>
<keyword evidence="4" id="KW-0762">Sugar transport</keyword>
<evidence type="ECO:0000256" key="4">
    <source>
        <dbReference type="ARBA" id="ARBA00022597"/>
    </source>
</evidence>
<keyword evidence="6 8" id="KW-1133">Transmembrane helix</keyword>
<dbReference type="OrthoDB" id="6133115at2759"/>
<evidence type="ECO:0000256" key="6">
    <source>
        <dbReference type="ARBA" id="ARBA00022989"/>
    </source>
</evidence>
<feature type="transmembrane region" description="Helical" evidence="8">
    <location>
        <begin position="133"/>
        <end position="151"/>
    </location>
</feature>
<comment type="caution">
    <text evidence="11">The sequence shown here is derived from an EMBL/GenBank/DDBJ whole genome shotgun (WGS) entry which is preliminary data.</text>
</comment>
<keyword evidence="12" id="KW-1185">Reference proteome</keyword>
<evidence type="ECO:0000256" key="7">
    <source>
        <dbReference type="ARBA" id="ARBA00023136"/>
    </source>
</evidence>
<dbReference type="Proteomes" id="UP000494256">
    <property type="component" value="Unassembled WGS sequence"/>
</dbReference>
<dbReference type="InterPro" id="IPR036259">
    <property type="entry name" value="MFS_trans_sf"/>
</dbReference>
<dbReference type="Proteomes" id="UP000494106">
    <property type="component" value="Unassembled WGS sequence"/>
</dbReference>
<evidence type="ECO:0000313" key="10">
    <source>
        <dbReference type="EMBL" id="CAB3233593.1"/>
    </source>
</evidence>
<dbReference type="AlphaFoldDB" id="A0A8S0ZUD6"/>
<dbReference type="GO" id="GO:0022857">
    <property type="term" value="F:transmembrane transporter activity"/>
    <property type="evidence" value="ECO:0007669"/>
    <property type="project" value="InterPro"/>
</dbReference>
<dbReference type="InterPro" id="IPR005829">
    <property type="entry name" value="Sugar_transporter_CS"/>
</dbReference>
<evidence type="ECO:0000313" key="12">
    <source>
        <dbReference type="Proteomes" id="UP000494106"/>
    </source>
</evidence>
<organism evidence="11 13">
    <name type="scientific">Arctia plantaginis</name>
    <name type="common">Wood tiger moth</name>
    <name type="synonym">Phalaena plantaginis</name>
    <dbReference type="NCBI Taxonomy" id="874455"/>
    <lineage>
        <taxon>Eukaryota</taxon>
        <taxon>Metazoa</taxon>
        <taxon>Ecdysozoa</taxon>
        <taxon>Arthropoda</taxon>
        <taxon>Hexapoda</taxon>
        <taxon>Insecta</taxon>
        <taxon>Pterygota</taxon>
        <taxon>Neoptera</taxon>
        <taxon>Endopterygota</taxon>
        <taxon>Lepidoptera</taxon>
        <taxon>Glossata</taxon>
        <taxon>Ditrysia</taxon>
        <taxon>Noctuoidea</taxon>
        <taxon>Erebidae</taxon>
        <taxon>Arctiinae</taxon>
        <taxon>Arctia</taxon>
    </lineage>
</organism>
<evidence type="ECO:0000256" key="3">
    <source>
        <dbReference type="ARBA" id="ARBA00022475"/>
    </source>
</evidence>
<evidence type="ECO:0000256" key="1">
    <source>
        <dbReference type="ARBA" id="ARBA00004651"/>
    </source>
</evidence>
<dbReference type="FunFam" id="1.20.1250.20:FF:000218">
    <property type="entry name" value="facilitated trehalose transporter Tret1"/>
    <property type="match status" value="1"/>
</dbReference>
<dbReference type="SUPFAM" id="SSF103473">
    <property type="entry name" value="MFS general substrate transporter"/>
    <property type="match status" value="1"/>
</dbReference>
<proteinExistence type="predicted"/>
<feature type="transmembrane region" description="Helical" evidence="8">
    <location>
        <begin position="342"/>
        <end position="361"/>
    </location>
</feature>
<keyword evidence="2" id="KW-0813">Transport</keyword>
<accession>A0A8S0ZUD6</accession>
<gene>
    <name evidence="10" type="ORF">APLA_LOCUS5338</name>
    <name evidence="11" type="ORF">APLA_LOCUS8148</name>
</gene>
<evidence type="ECO:0000256" key="5">
    <source>
        <dbReference type="ARBA" id="ARBA00022692"/>
    </source>
</evidence>
<dbReference type="EMBL" id="CADEBC010000479">
    <property type="protein sequence ID" value="CAB3233593.1"/>
    <property type="molecule type" value="Genomic_DNA"/>
</dbReference>
<dbReference type="PANTHER" id="PTHR48021">
    <property type="match status" value="1"/>
</dbReference>
<reference evidence="12 13" key="1">
    <citation type="submission" date="2020-04" db="EMBL/GenBank/DDBJ databases">
        <authorList>
            <person name="Wallbank WR R."/>
            <person name="Pardo Diaz C."/>
            <person name="Kozak K."/>
            <person name="Martin S."/>
            <person name="Jiggins C."/>
            <person name="Moest M."/>
            <person name="Warren A I."/>
            <person name="Byers J.R.P. K."/>
            <person name="Montejo-Kovacevich G."/>
            <person name="Yen C E."/>
        </authorList>
    </citation>
    <scope>NUCLEOTIDE SEQUENCE [LARGE SCALE GENOMIC DNA]</scope>
</reference>
<dbReference type="PROSITE" id="PS00217">
    <property type="entry name" value="SUGAR_TRANSPORT_2"/>
    <property type="match status" value="1"/>
</dbReference>
<evidence type="ECO:0000313" key="11">
    <source>
        <dbReference type="EMBL" id="CAB3238344.1"/>
    </source>
</evidence>
<feature type="transmembrane region" description="Helical" evidence="8">
    <location>
        <begin position="271"/>
        <end position="293"/>
    </location>
</feature>
<dbReference type="PROSITE" id="PS50850">
    <property type="entry name" value="MFS"/>
    <property type="match status" value="1"/>
</dbReference>
<dbReference type="Gene3D" id="1.20.1250.20">
    <property type="entry name" value="MFS general substrate transporter like domains"/>
    <property type="match status" value="1"/>
</dbReference>
<keyword evidence="7 8" id="KW-0472">Membrane</keyword>
<feature type="transmembrane region" description="Helical" evidence="8">
    <location>
        <begin position="157"/>
        <end position="179"/>
    </location>
</feature>
<evidence type="ECO:0000259" key="9">
    <source>
        <dbReference type="PROSITE" id="PS50850"/>
    </source>
</evidence>
<feature type="transmembrane region" description="Helical" evidence="8">
    <location>
        <begin position="441"/>
        <end position="464"/>
    </location>
</feature>
<feature type="transmembrane region" description="Helical" evidence="8">
    <location>
        <begin position="381"/>
        <end position="403"/>
    </location>
</feature>
<evidence type="ECO:0000256" key="8">
    <source>
        <dbReference type="SAM" id="Phobius"/>
    </source>
</evidence>
<feature type="domain" description="Major facilitator superfamily (MFS) profile" evidence="9">
    <location>
        <begin position="4"/>
        <end position="469"/>
    </location>
</feature>
<dbReference type="GO" id="GO:0005886">
    <property type="term" value="C:plasma membrane"/>
    <property type="evidence" value="ECO:0007669"/>
    <property type="project" value="UniProtKB-SubCell"/>
</dbReference>
<keyword evidence="3" id="KW-1003">Cell membrane</keyword>
<dbReference type="Pfam" id="PF00083">
    <property type="entry name" value="Sugar_tr"/>
    <property type="match status" value="1"/>
</dbReference>
<dbReference type="PANTHER" id="PTHR48021:SF39">
    <property type="entry name" value="MAJOR FACILITATOR SUPERFAMILY (MFS) PROFILE DOMAIN-CONTAINING PROTEIN"/>
    <property type="match status" value="1"/>
</dbReference>
<dbReference type="InterPro" id="IPR050549">
    <property type="entry name" value="MFS_Trehalose_Transporter"/>
</dbReference>
<feature type="transmembrane region" description="Helical" evidence="8">
    <location>
        <begin position="44"/>
        <end position="63"/>
    </location>
</feature>
<dbReference type="InterPro" id="IPR020846">
    <property type="entry name" value="MFS_dom"/>
</dbReference>
<keyword evidence="5 8" id="KW-0812">Transmembrane</keyword>
<feature type="transmembrane region" description="Helical" evidence="8">
    <location>
        <begin position="415"/>
        <end position="435"/>
    </location>
</feature>
<comment type="subcellular location">
    <subcellularLocation>
        <location evidence="1">Cell membrane</location>
        <topology evidence="1">Multi-pass membrane protein</topology>
    </subcellularLocation>
</comment>
<evidence type="ECO:0000256" key="2">
    <source>
        <dbReference type="ARBA" id="ARBA00022448"/>
    </source>
</evidence>
<sequence>MFQLIASLAPSFLLLDLGMAISFGTIAIPSLLNAPEGISLNDNQASWFGSLSFLTQPIGALISGPVVDYFGRKKATFIVNIPHVIAWILMYYAWNIPSLFAANALLGIGTGVMEAPIMSYVSEISDASIRGTLCTITQLFLSFGVTGLYALGAVVNWRIAALICLSAPVTTMLLAIIVVPDTPVWLLSQEREKEALKSLCYLRGWTKPENVSEEFEELVNYAKALNHCVICMYEQNGEIQEKAETSCEHDKMTVIKRSFLRFKIVMLCKETLRPLFFCLSYFLFFIMSGLYPIKPYMVNVCKAMGMAENIDRIVVMVGVFTFLASILVIGSIKVLGKRKIGIFAMFGTAVCCTGLAFYSYTHLEDNVFSYDPSSYPKEKSVVPLIFFYGLTIFSGMCLPWNLLGEVFPFRSRASCQGIAAAWAYLITFLGAKTLIDLERRFRLTGVFVTYAIFAYFGTFFLYFLMPETEGKSLTEIETYYNGNFKIFADDWLINKCKKRKGKSR</sequence>